<feature type="compositionally biased region" description="Polar residues" evidence="11">
    <location>
        <begin position="45"/>
        <end position="54"/>
    </location>
</feature>
<reference evidence="14 15" key="1">
    <citation type="submission" date="2016-03" db="EMBL/GenBank/DDBJ databases">
        <title>The draft genome sequence of Fonsecaea nubica causative agent of cutaneous subcutaneous infection in human host.</title>
        <authorList>
            <person name="Costa F."/>
            <person name="Sybren D.H."/>
            <person name="Raittz R.T."/>
            <person name="Weiss V.A."/>
            <person name="Leao A.C."/>
            <person name="Gomes R."/>
            <person name="De Souza E.M."/>
            <person name="Pedrosa F.O."/>
            <person name="Steffens M.B."/>
            <person name="Bombassaro A."/>
            <person name="Tadra-Sfeir M.Z."/>
            <person name="Moreno L.F."/>
            <person name="Najafzadeh M.J."/>
            <person name="Felipe M.S."/>
            <person name="Teixeira M."/>
            <person name="Sun J."/>
            <person name="Xi L."/>
            <person name="Castro M.A."/>
            <person name="Vicente V.A."/>
        </authorList>
    </citation>
    <scope>NUCLEOTIDE SEQUENCE [LARGE SCALE GENOMIC DNA]</scope>
    <source>
        <strain evidence="14 15">CBS 269.64</strain>
    </source>
</reference>
<keyword evidence="2 10" id="KW-0963">Cytoplasm</keyword>
<evidence type="ECO:0000256" key="9">
    <source>
        <dbReference type="ARBA" id="ARBA00034629"/>
    </source>
</evidence>
<evidence type="ECO:0000313" key="14">
    <source>
        <dbReference type="EMBL" id="OAL38332.1"/>
    </source>
</evidence>
<evidence type="ECO:0000259" key="13">
    <source>
        <dbReference type="Pfam" id="PF18086"/>
    </source>
</evidence>
<keyword evidence="7 10" id="KW-0067">ATP-binding</keyword>
<dbReference type="EMBL" id="LVCJ01000010">
    <property type="protein sequence ID" value="OAL38332.1"/>
    <property type="molecule type" value="Genomic_DNA"/>
</dbReference>
<dbReference type="GO" id="GO:0033857">
    <property type="term" value="F:5-diphosphoinositol pentakisphosphate 1-kinase activity"/>
    <property type="evidence" value="ECO:0007669"/>
    <property type="project" value="TreeGrafter"/>
</dbReference>
<dbReference type="OrthoDB" id="18042at2759"/>
<keyword evidence="6 10" id="KW-0418">Kinase</keyword>
<evidence type="ECO:0000256" key="6">
    <source>
        <dbReference type="ARBA" id="ARBA00022777"/>
    </source>
</evidence>
<evidence type="ECO:0000259" key="12">
    <source>
        <dbReference type="Pfam" id="PF08443"/>
    </source>
</evidence>
<name>A0A178D9P6_9EURO</name>
<dbReference type="GO" id="GO:0005829">
    <property type="term" value="C:cytosol"/>
    <property type="evidence" value="ECO:0007669"/>
    <property type="project" value="TreeGrafter"/>
</dbReference>
<feature type="region of interest" description="Disordered" evidence="11">
    <location>
        <begin position="1"/>
        <end position="148"/>
    </location>
</feature>
<feature type="region of interest" description="Disordered" evidence="11">
    <location>
        <begin position="854"/>
        <end position="874"/>
    </location>
</feature>
<organism evidence="14 15">
    <name type="scientific">Fonsecaea nubica</name>
    <dbReference type="NCBI Taxonomy" id="856822"/>
    <lineage>
        <taxon>Eukaryota</taxon>
        <taxon>Fungi</taxon>
        <taxon>Dikarya</taxon>
        <taxon>Ascomycota</taxon>
        <taxon>Pezizomycotina</taxon>
        <taxon>Eurotiomycetes</taxon>
        <taxon>Chaetothyriomycetidae</taxon>
        <taxon>Chaetothyriales</taxon>
        <taxon>Herpotrichiellaceae</taxon>
        <taxon>Fonsecaea</taxon>
    </lineage>
</organism>
<comment type="catalytic activity">
    <reaction evidence="9">
        <text>1D-myo-inositol hexakisphosphate + ATP = 1-diphospho-1D-myo-inositol 2,3,4,5,6-pentakisphosphate + ADP</text>
        <dbReference type="Rhea" id="RHEA:37459"/>
        <dbReference type="ChEBI" id="CHEBI:30616"/>
        <dbReference type="ChEBI" id="CHEBI:58130"/>
        <dbReference type="ChEBI" id="CHEBI:74946"/>
        <dbReference type="ChEBI" id="CHEBI:456216"/>
        <dbReference type="EC" id="2.7.4.24"/>
    </reaction>
    <physiologicalReaction direction="left-to-right" evidence="9">
        <dbReference type="Rhea" id="RHEA:37460"/>
    </physiologicalReaction>
</comment>
<dbReference type="InterPro" id="IPR013651">
    <property type="entry name" value="ATP-grasp_RimK-type"/>
</dbReference>
<dbReference type="GO" id="GO:0052723">
    <property type="term" value="F:inositol hexakisphosphate 1-kinase activity"/>
    <property type="evidence" value="ECO:0007669"/>
    <property type="project" value="RHEA"/>
</dbReference>
<feature type="region of interest" description="Disordered" evidence="11">
    <location>
        <begin position="637"/>
        <end position="729"/>
    </location>
</feature>
<keyword evidence="4 10" id="KW-0808">Transferase</keyword>
<gene>
    <name evidence="14" type="ORF">AYO20_02391</name>
</gene>
<comment type="caution">
    <text evidence="14">The sequence shown here is derived from an EMBL/GenBank/DDBJ whole genome shotgun (WGS) entry which is preliminary data.</text>
</comment>
<dbReference type="InterPro" id="IPR029033">
    <property type="entry name" value="His_PPase_superfam"/>
</dbReference>
<dbReference type="GO" id="GO:0006020">
    <property type="term" value="P:inositol metabolic process"/>
    <property type="evidence" value="ECO:0007669"/>
    <property type="project" value="TreeGrafter"/>
</dbReference>
<dbReference type="Gene3D" id="3.40.50.11950">
    <property type="match status" value="1"/>
</dbReference>
<dbReference type="GO" id="GO:0032958">
    <property type="term" value="P:inositol phosphate biosynthetic process"/>
    <property type="evidence" value="ECO:0007669"/>
    <property type="project" value="TreeGrafter"/>
</dbReference>
<sequence>MEIYSPLRRTPTSTSENDTDDNAVLTAVQSTSSSTTSAPRPTQRLTGRTPSTHSLLAAHRNPDVRKGAPAETTKASAGRSSISMPPPNTKPSADRRLSASVSSIRSVRKSEECARSPPSSVKSVRSIEGDRTPYGSSPTAQNSTTAHDPTIVTTTSTSIAPGLPVLSPPAFNPSVPNPSDLVSNTSSHIASPTTYAPKSDMALPAATSSQSSGTTGIAGKSDGADTAFPARPPRIPHPRSASGRRLSTAGSSRNESINSENKTPVGRIGVCALDVKARSRPSRQILTRLQGEGEFEVIVFGDKAILDEDGFPLDKAIAYVKLRKPFVVNDLAMQKVLWDRRLCLKILDQMQIPTPKRIEVNRDGGPRLESPELAQHVKAMSGVVLEGAEDGTGGGTPTTKSVELTEDGDTLVVDGKPFKKPFVEKPVNGEDHNVIIYFPKSQGGGARRLFRKIGNKSSEYDPDLSVPRCITEPNSSYIYEQFLKTENAEDVKAYTVGPHYCHAETRKSPVVDGLVRRNTHGKELRYVTKLSDAEKEMAAKVSRAFGQRICGFDLLRTGSASFIIDVNGWSFVKDNEDYYNDCAKILRNIFLAEKWKRENALGEEVQVENGGDGSQSRVGTSHSARSALKTILKSPSMTKLSQHLPHSSRHHHPVHAGSPKTSSLTTPMSSPPSIEKTTQTLVVPTAGEKDSTSPSPLLAAPDAADSGPGTTAPNKEEGPAAPMPSSKHSWKLKGVVSVIRHADRTPKQKLKFTAHSQVFADLLKGHHEEVLLKGEAALASVQTAIKVALRDKLEDPDKLRNLQNALSKKIHQPGTKVQIKPMFRKRKPEEMHPSDVDTLTTIEAEHQLLDAVSNDERKGSVSSTKDLRRMQTRSDSMSGATFSRFSAAENDLVLDKLQLVMKWGGEPTHSARYQAQDLGTNMRDDFKLLNKEVVDDVRIFTSSEKRVKTSAQIWAAAFLDRQDLPEDFIQVRKDLLDDSNAAKDVMDKVKKKLKHLLREGTVPDSFAWPKDVAEPYVVMQNVVDLLKFHRQVMRHNFKKLSTGAVASLNAISGSGDGKDGNGHNKETISVASIQSRWCTGEDAELFRERWEKLFSEFCDTEKADPSKISELYDTMKYDALHNKQFLEWAFTPSQSLLDEMAKDESLSSRASLEIDRAEEISQSTSGSRHENDVSSNGATSEGRQSLAQKIGFRRQSVLKQPLPAAPLMSWEQGASYFKLFSGSGDGRPKQDQKLGRLRELYRYSKILFDYIGPQEYGISDEEKLEIGLLTSLPLLREIVDDLEELQAAGDAKSFIYFTKESHIYTLLNCIMEGGIHTKIKRSTIPELDYLSQICFELYEAKDAETAESTYSIRITISPGCHTIDPLDVSLDSKHAIGSAPRRSLTNHQDWKEVISTLKAKFNTVQLPKSFLAVNVSEKHEEEAQRRASLLQSEAAKEKHGRKEGEDSEAGDVFETANRIGLTQMYLLKKEEAFEWPAVLDIAAYRTVNSNGNDNDQGDRKTVHFRHGQDHGQRNRSWAGTVDRGIILVGSCHNPAIQNMRLDIRTRVNALEPISVQVSTALRVQWKLSLMSEKINNKTFMVEQSGQAYIMYLWMYPDNDVPDRSIWMCLPTLSRSHFMLEISSLVLALIPDADHVASIQVHPIPFPNSPWSKISKAPA</sequence>
<evidence type="ECO:0000256" key="3">
    <source>
        <dbReference type="ARBA" id="ARBA00022553"/>
    </source>
</evidence>
<feature type="region of interest" description="Disordered" evidence="11">
    <location>
        <begin position="170"/>
        <end position="263"/>
    </location>
</feature>
<feature type="compositionally biased region" description="Polar residues" evidence="11">
    <location>
        <begin position="134"/>
        <end position="148"/>
    </location>
</feature>
<feature type="region of interest" description="Disordered" evidence="11">
    <location>
        <begin position="1148"/>
        <end position="1180"/>
    </location>
</feature>
<evidence type="ECO:0000256" key="11">
    <source>
        <dbReference type="SAM" id="MobiDB-lite"/>
    </source>
</evidence>
<feature type="compositionally biased region" description="Basic and acidic residues" evidence="11">
    <location>
        <begin position="1434"/>
        <end position="1444"/>
    </location>
</feature>
<dbReference type="Gene3D" id="3.30.470.20">
    <property type="entry name" value="ATP-grasp fold, B domain"/>
    <property type="match status" value="1"/>
</dbReference>
<dbReference type="FunFam" id="3.30.470.20:FF:000036">
    <property type="entry name" value="Inositol hexakisphosphate and diphosphoinositol-pentakisphosphate kinase"/>
    <property type="match status" value="1"/>
</dbReference>
<feature type="compositionally biased region" description="Low complexity" evidence="11">
    <location>
        <begin position="658"/>
        <end position="673"/>
    </location>
</feature>
<proteinExistence type="inferred from homology"/>
<comment type="catalytic activity">
    <reaction evidence="8">
        <text>5-diphospho-1D-myo-inositol 1,2,3,4,6-pentakisphosphate + ATP + H(+) = 1,5-bis(diphospho)-1D-myo-inositol 2,3,4,6-tetrakisphosphate + ADP</text>
        <dbReference type="Rhea" id="RHEA:10276"/>
        <dbReference type="ChEBI" id="CHEBI:15378"/>
        <dbReference type="ChEBI" id="CHEBI:30616"/>
        <dbReference type="ChEBI" id="CHEBI:58628"/>
        <dbReference type="ChEBI" id="CHEBI:77983"/>
        <dbReference type="ChEBI" id="CHEBI:456216"/>
        <dbReference type="EC" id="2.7.4.24"/>
    </reaction>
    <physiologicalReaction direction="left-to-right" evidence="8">
        <dbReference type="Rhea" id="RHEA:10277"/>
    </physiologicalReaction>
</comment>
<feature type="compositionally biased region" description="Low complexity" evidence="11">
    <location>
        <begin position="692"/>
        <end position="710"/>
    </location>
</feature>
<feature type="compositionally biased region" description="Polar residues" evidence="11">
    <location>
        <begin position="248"/>
        <end position="262"/>
    </location>
</feature>
<dbReference type="InterPro" id="IPR000560">
    <property type="entry name" value="His_Pase_clade-2"/>
</dbReference>
<feature type="domain" description="ATP-grasp fold RimK-type" evidence="12">
    <location>
        <begin position="474"/>
        <end position="570"/>
    </location>
</feature>
<feature type="compositionally biased region" description="Low complexity" evidence="11">
    <location>
        <begin position="205"/>
        <end position="219"/>
    </location>
</feature>
<feature type="domain" description="VIP1 N-terminal" evidence="13">
    <location>
        <begin position="267"/>
        <end position="339"/>
    </location>
</feature>
<evidence type="ECO:0000256" key="2">
    <source>
        <dbReference type="ARBA" id="ARBA00022490"/>
    </source>
</evidence>
<comment type="subcellular location">
    <subcellularLocation>
        <location evidence="10">Cytoplasm</location>
        <location evidence="10">Cytoskeleton</location>
    </subcellularLocation>
</comment>
<evidence type="ECO:0000313" key="15">
    <source>
        <dbReference type="Proteomes" id="UP000185904"/>
    </source>
</evidence>
<feature type="region of interest" description="Disordered" evidence="11">
    <location>
        <begin position="605"/>
        <end position="625"/>
    </location>
</feature>
<feature type="compositionally biased region" description="Polar residues" evidence="11">
    <location>
        <begin position="614"/>
        <end position="624"/>
    </location>
</feature>
<feature type="compositionally biased region" description="Polar residues" evidence="11">
    <location>
        <begin position="180"/>
        <end position="196"/>
    </location>
</feature>
<dbReference type="GeneID" id="34585814"/>
<evidence type="ECO:0000256" key="4">
    <source>
        <dbReference type="ARBA" id="ARBA00022679"/>
    </source>
</evidence>
<dbReference type="SUPFAM" id="SSF53254">
    <property type="entry name" value="Phosphoglycerate mutase-like"/>
    <property type="match status" value="1"/>
</dbReference>
<evidence type="ECO:0000256" key="5">
    <source>
        <dbReference type="ARBA" id="ARBA00022741"/>
    </source>
</evidence>
<dbReference type="SUPFAM" id="SSF56059">
    <property type="entry name" value="Glutathione synthetase ATP-binding domain-like"/>
    <property type="match status" value="1"/>
</dbReference>
<feature type="region of interest" description="Disordered" evidence="11">
    <location>
        <begin position="1425"/>
        <end position="1450"/>
    </location>
</feature>
<dbReference type="InterPro" id="IPR040557">
    <property type="entry name" value="VIP1_N"/>
</dbReference>
<dbReference type="Pfam" id="PF00328">
    <property type="entry name" value="His_Phos_2"/>
    <property type="match status" value="1"/>
</dbReference>
<comment type="similarity">
    <text evidence="1 10">Belongs to the histidine acid phosphatase family. VIP1 subfamily.</text>
</comment>
<keyword evidence="15" id="KW-1185">Reference proteome</keyword>
<dbReference type="Proteomes" id="UP000185904">
    <property type="component" value="Unassembled WGS sequence"/>
</dbReference>
<keyword evidence="3" id="KW-0597">Phosphoprotein</keyword>
<dbReference type="RefSeq" id="XP_022503344.1">
    <property type="nucleotide sequence ID" value="XM_022640695.1"/>
</dbReference>
<keyword evidence="5 10" id="KW-0547">Nucleotide-binding</keyword>
<evidence type="ECO:0000256" key="10">
    <source>
        <dbReference type="RuleBase" id="RU365032"/>
    </source>
</evidence>
<protein>
    <recommendedName>
        <fullName evidence="10">Inositol hexakisphosphate and diphosphoinositol-pentakisphosphate kinase</fullName>
        <ecNumber evidence="10">2.7.4.24</ecNumber>
    </recommendedName>
</protein>
<dbReference type="Pfam" id="PF18086">
    <property type="entry name" value="PPIP5K2_N"/>
    <property type="match status" value="1"/>
</dbReference>
<dbReference type="GO" id="GO:0005856">
    <property type="term" value="C:cytoskeleton"/>
    <property type="evidence" value="ECO:0007669"/>
    <property type="project" value="UniProtKB-SubCell"/>
</dbReference>
<accession>A0A178D9P6</accession>
<evidence type="ECO:0000256" key="1">
    <source>
        <dbReference type="ARBA" id="ARBA00005609"/>
    </source>
</evidence>
<dbReference type="Gene3D" id="3.40.50.1240">
    <property type="entry name" value="Phosphoglycerate mutase-like"/>
    <property type="match status" value="1"/>
</dbReference>
<dbReference type="Pfam" id="PF08443">
    <property type="entry name" value="RimK"/>
    <property type="match status" value="1"/>
</dbReference>
<comment type="function">
    <text evidence="10">Bifunctional inositol kinase that acts in concert with the IP6K kinases to synthesize the diphosphate group-containing inositol pyrophosphates diphosphoinositol pentakisphosphate, PP-InsP5, and bis-diphosphoinositol tetrakisphosphate, (PP)2-InsP4. PP-InsP5 and (PP)2-InsP4, also respectively called InsP7 and InsP8, may regulate a variety of cellular processes, including apoptosis, vesicle trafficking, cytoskeletal dynamics, and exocytosis. Phosphorylates inositol hexakisphosphate (InsP6).</text>
</comment>
<feature type="compositionally biased region" description="Low complexity" evidence="11">
    <location>
        <begin position="115"/>
        <end position="124"/>
    </location>
</feature>
<dbReference type="PANTHER" id="PTHR12750:SF9">
    <property type="entry name" value="INOSITOL HEXAKISPHOSPHATE AND DIPHOSPHOINOSITOL-PENTAKISPHOSPHATE KINASE"/>
    <property type="match status" value="1"/>
</dbReference>
<dbReference type="GO" id="GO:0005524">
    <property type="term" value="F:ATP binding"/>
    <property type="evidence" value="ECO:0007669"/>
    <property type="project" value="UniProtKB-KW"/>
</dbReference>
<feature type="compositionally biased region" description="Polar residues" evidence="11">
    <location>
        <begin position="73"/>
        <end position="83"/>
    </location>
</feature>
<feature type="compositionally biased region" description="Low complexity" evidence="11">
    <location>
        <begin position="26"/>
        <end position="44"/>
    </location>
</feature>
<evidence type="ECO:0000256" key="7">
    <source>
        <dbReference type="ARBA" id="ARBA00022840"/>
    </source>
</evidence>
<feature type="compositionally biased region" description="Basic and acidic residues" evidence="11">
    <location>
        <begin position="1148"/>
        <end position="1159"/>
    </location>
</feature>
<dbReference type="PANTHER" id="PTHR12750">
    <property type="entry name" value="DIPHOSPHOINOSITOL PENTAKISPHOSPHATE KINASE"/>
    <property type="match status" value="1"/>
</dbReference>
<feature type="compositionally biased region" description="Basic and acidic residues" evidence="11">
    <location>
        <begin position="854"/>
        <end position="869"/>
    </location>
</feature>
<dbReference type="InterPro" id="IPR037446">
    <property type="entry name" value="His_Pase_VIP1"/>
</dbReference>
<dbReference type="EC" id="2.7.4.24" evidence="10"/>
<evidence type="ECO:0000256" key="8">
    <source>
        <dbReference type="ARBA" id="ARBA00033696"/>
    </source>
</evidence>